<comment type="catalytic activity">
    <reaction evidence="1">
        <text>2-phosphoglycolate + H2O = glycolate + phosphate</text>
        <dbReference type="Rhea" id="RHEA:14369"/>
        <dbReference type="ChEBI" id="CHEBI:15377"/>
        <dbReference type="ChEBI" id="CHEBI:29805"/>
        <dbReference type="ChEBI" id="CHEBI:43474"/>
        <dbReference type="ChEBI" id="CHEBI:58033"/>
        <dbReference type="EC" id="3.1.3.18"/>
    </reaction>
</comment>
<evidence type="ECO:0000256" key="1">
    <source>
        <dbReference type="ARBA" id="ARBA00000830"/>
    </source>
</evidence>
<dbReference type="GO" id="GO:0008967">
    <property type="term" value="F:phosphoglycolate phosphatase activity"/>
    <property type="evidence" value="ECO:0007669"/>
    <property type="project" value="UniProtKB-EC"/>
</dbReference>
<dbReference type="InterPro" id="IPR036412">
    <property type="entry name" value="HAD-like_sf"/>
</dbReference>
<dbReference type="InterPro" id="IPR050155">
    <property type="entry name" value="HAD-like_hydrolase_sf"/>
</dbReference>
<evidence type="ECO:0000256" key="4">
    <source>
        <dbReference type="ARBA" id="ARBA00006171"/>
    </source>
</evidence>
<evidence type="ECO:0000313" key="9">
    <source>
        <dbReference type="Proteomes" id="UP000268696"/>
    </source>
</evidence>
<dbReference type="PANTHER" id="PTHR43434">
    <property type="entry name" value="PHOSPHOGLYCOLATE PHOSPHATASE"/>
    <property type="match status" value="1"/>
</dbReference>
<dbReference type="AlphaFoldDB" id="A0A3G7TZB4"/>
<gene>
    <name evidence="8" type="ORF">C4K03_0296</name>
</gene>
<dbReference type="SUPFAM" id="SSF56784">
    <property type="entry name" value="HAD-like"/>
    <property type="match status" value="1"/>
</dbReference>
<evidence type="ECO:0000256" key="5">
    <source>
        <dbReference type="ARBA" id="ARBA00013078"/>
    </source>
</evidence>
<organism evidence="8 9">
    <name type="scientific">Pseudomonas synxantha</name>
    <dbReference type="NCBI Taxonomy" id="47883"/>
    <lineage>
        <taxon>Bacteria</taxon>
        <taxon>Pseudomonadati</taxon>
        <taxon>Pseudomonadota</taxon>
        <taxon>Gammaproteobacteria</taxon>
        <taxon>Pseudomonadales</taxon>
        <taxon>Pseudomonadaceae</taxon>
        <taxon>Pseudomonas</taxon>
    </lineage>
</organism>
<dbReference type="GO" id="GO:0006281">
    <property type="term" value="P:DNA repair"/>
    <property type="evidence" value="ECO:0007669"/>
    <property type="project" value="TreeGrafter"/>
</dbReference>
<comment type="cofactor">
    <cofactor evidence="2">
        <name>Mg(2+)</name>
        <dbReference type="ChEBI" id="CHEBI:18420"/>
    </cofactor>
</comment>
<comment type="pathway">
    <text evidence="3">Organic acid metabolism; glycolate biosynthesis; glycolate from 2-phosphoglycolate: step 1/1.</text>
</comment>
<dbReference type="Gene3D" id="3.40.50.2020">
    <property type="match status" value="1"/>
</dbReference>
<reference evidence="8 9" key="1">
    <citation type="submission" date="2018-03" db="EMBL/GenBank/DDBJ databases">
        <title>Diversity of phytobeneficial traits revealed by whole-genome analysis of worldwide-isolated phenazine-producing Pseudomonas spp.</title>
        <authorList>
            <person name="Biessy A."/>
            <person name="Novinscak A."/>
            <person name="Blom J."/>
            <person name="Leger G."/>
            <person name="Thomashow L.S."/>
            <person name="Cazorla F.M."/>
            <person name="Josic D."/>
            <person name="Filion M."/>
        </authorList>
    </citation>
    <scope>NUCLEOTIDE SEQUENCE [LARGE SCALE GENOMIC DNA]</scope>
    <source>
        <strain evidence="8 9">30B</strain>
    </source>
</reference>
<evidence type="ECO:0000256" key="7">
    <source>
        <dbReference type="ARBA" id="ARBA00023277"/>
    </source>
</evidence>
<dbReference type="NCBIfam" id="TIGR01549">
    <property type="entry name" value="HAD-SF-IA-v1"/>
    <property type="match status" value="1"/>
</dbReference>
<protein>
    <recommendedName>
        <fullName evidence="5">phosphoglycolate phosphatase</fullName>
        <ecNumber evidence="5">3.1.3.18</ecNumber>
    </recommendedName>
</protein>
<dbReference type="Pfam" id="PF13419">
    <property type="entry name" value="HAD_2"/>
    <property type="match status" value="1"/>
</dbReference>
<dbReference type="RefSeq" id="WP_099491377.1">
    <property type="nucleotide sequence ID" value="NZ_CP027754.1"/>
</dbReference>
<sequence length="420" mass="47729">MFDLVIFDLDNTLASTDDLEEFRGRANLGEQNQSYKDRLVAKIEEQKRRLLSTEFFEDLRDNNPDIKLAVFTKSPKEYANIVLDEVYPEIEWDSVVAFEDVKHTKPDPEGIYLAAEDCGITQGTAVLLVGDDLGDVEAAYSAGIRVVLAELENQKNYEARKRIPDASVVKEKTVYEAIVDIKQKLPVLERLVEGGDSNSTYFGRVCRIGHFPPKSIAETKHPLQVISLGRLFTEHKALKERRQWHALTDEIVKFKDTDNFPAEWAECVRDAIDDQIKQYRKRKGPSHMFKRYNVLITVAPTKADRPPRMENFLELIGSSCDESPLSNSSVDIAPEAFEFSAEARSHHGEHLSQIQRFENVRDCLSVGDVDFEDKLVFLIDDVVTTGATLYYMDKYSKENGAQEVFCISLAHTISAPREIK</sequence>
<evidence type="ECO:0000313" key="8">
    <source>
        <dbReference type="EMBL" id="AZE52484.1"/>
    </source>
</evidence>
<dbReference type="EMBL" id="CP027754">
    <property type="protein sequence ID" value="AZE52484.1"/>
    <property type="molecule type" value="Genomic_DNA"/>
</dbReference>
<dbReference type="InterPro" id="IPR000836">
    <property type="entry name" value="PRTase_dom"/>
</dbReference>
<dbReference type="Gene3D" id="3.40.50.1000">
    <property type="entry name" value="HAD superfamily/HAD-like"/>
    <property type="match status" value="1"/>
</dbReference>
<proteinExistence type="inferred from homology"/>
<evidence type="ECO:0000256" key="6">
    <source>
        <dbReference type="ARBA" id="ARBA00022723"/>
    </source>
</evidence>
<dbReference type="InterPro" id="IPR041492">
    <property type="entry name" value="HAD_2"/>
</dbReference>
<dbReference type="SUPFAM" id="SSF53271">
    <property type="entry name" value="PRTase-like"/>
    <property type="match status" value="1"/>
</dbReference>
<evidence type="ECO:0000256" key="2">
    <source>
        <dbReference type="ARBA" id="ARBA00001946"/>
    </source>
</evidence>
<dbReference type="GO" id="GO:0046872">
    <property type="term" value="F:metal ion binding"/>
    <property type="evidence" value="ECO:0007669"/>
    <property type="project" value="UniProtKB-KW"/>
</dbReference>
<name>A0A3G7TZB4_9PSED</name>
<dbReference type="PANTHER" id="PTHR43434:SF1">
    <property type="entry name" value="PHOSPHOGLYCOLATE PHOSPHATASE"/>
    <property type="match status" value="1"/>
</dbReference>
<dbReference type="InterPro" id="IPR006439">
    <property type="entry name" value="HAD-SF_hydro_IA"/>
</dbReference>
<dbReference type="EC" id="3.1.3.18" evidence="5"/>
<dbReference type="InterPro" id="IPR023214">
    <property type="entry name" value="HAD_sf"/>
</dbReference>
<keyword evidence="6" id="KW-0479">Metal-binding</keyword>
<comment type="similarity">
    <text evidence="4">Belongs to the HAD-like hydrolase superfamily. CbbY/CbbZ/Gph/YieH family.</text>
</comment>
<dbReference type="CDD" id="cd06223">
    <property type="entry name" value="PRTases_typeI"/>
    <property type="match status" value="1"/>
</dbReference>
<keyword evidence="7" id="KW-0119">Carbohydrate metabolism</keyword>
<accession>A0A3G7TZB4</accession>
<dbReference type="InterPro" id="IPR029057">
    <property type="entry name" value="PRTase-like"/>
</dbReference>
<evidence type="ECO:0000256" key="3">
    <source>
        <dbReference type="ARBA" id="ARBA00004818"/>
    </source>
</evidence>
<dbReference type="Proteomes" id="UP000268696">
    <property type="component" value="Chromosome"/>
</dbReference>